<gene>
    <name evidence="1" type="ORF">K488DRAFT_43530</name>
</gene>
<evidence type="ECO:0000313" key="1">
    <source>
        <dbReference type="EMBL" id="KAI0035303.1"/>
    </source>
</evidence>
<organism evidence="1 2">
    <name type="scientific">Vararia minispora EC-137</name>
    <dbReference type="NCBI Taxonomy" id="1314806"/>
    <lineage>
        <taxon>Eukaryota</taxon>
        <taxon>Fungi</taxon>
        <taxon>Dikarya</taxon>
        <taxon>Basidiomycota</taxon>
        <taxon>Agaricomycotina</taxon>
        <taxon>Agaricomycetes</taxon>
        <taxon>Russulales</taxon>
        <taxon>Lachnocladiaceae</taxon>
        <taxon>Vararia</taxon>
    </lineage>
</organism>
<name>A0ACB8QUX1_9AGAM</name>
<proteinExistence type="predicted"/>
<accession>A0ACB8QUX1</accession>
<reference evidence="1" key="1">
    <citation type="submission" date="2021-02" db="EMBL/GenBank/DDBJ databases">
        <authorList>
            <consortium name="DOE Joint Genome Institute"/>
            <person name="Ahrendt S."/>
            <person name="Looney B.P."/>
            <person name="Miyauchi S."/>
            <person name="Morin E."/>
            <person name="Drula E."/>
            <person name="Courty P.E."/>
            <person name="Chicoki N."/>
            <person name="Fauchery L."/>
            <person name="Kohler A."/>
            <person name="Kuo A."/>
            <person name="Labutti K."/>
            <person name="Pangilinan J."/>
            <person name="Lipzen A."/>
            <person name="Riley R."/>
            <person name="Andreopoulos W."/>
            <person name="He G."/>
            <person name="Johnson J."/>
            <person name="Barry K.W."/>
            <person name="Grigoriev I.V."/>
            <person name="Nagy L."/>
            <person name="Hibbett D."/>
            <person name="Henrissat B."/>
            <person name="Matheny P.B."/>
            <person name="Labbe J."/>
            <person name="Martin F."/>
        </authorList>
    </citation>
    <scope>NUCLEOTIDE SEQUENCE</scope>
    <source>
        <strain evidence="1">EC-137</strain>
    </source>
</reference>
<keyword evidence="2" id="KW-1185">Reference proteome</keyword>
<sequence>MSLHIASRAGVRLSQRILKRNLATTAATVEECDVVIVGGGPAGLALASALASSQNAWRVLKVRLVEAGDLSKIREWNMPPGAYSNRVSSLTNASEDFLNRVGVWRHVAQERTCAMEDMQVWDGISDARIEFSANRLEVGSRSGSGVSYMARMVENLNLQRAALTHLEEHPSIQLLDKAKVETIVNEETNGGWPLVHLSTGQTLRARLLVGADGFNSPVRKFARIQSFGWSYPTQAIVATLRHAPHTIRPHTTAYQRFLPTGPIAFLPLSPTSASLVWSTRPDLAAALTKADPAILAIMINSAFRLPNISMKYLHDRIRGIVASGATLQLDEIRQEIAWREQSHQIESHSPLASALVDPFTSVVGVPPADSELYPPLVHDLQPDTVASFPLRLSHAESYIGEGKGARTVLIGDAAHTVHPLAGQGLNGGLLDAECLVRSIDGALATGSDIGSYTALARYARERYIQNHAMLSAVDKLHKLYSSELGPVVWARSVGVEIINELDVLKAGMMISAGANANVMKGSPGWNLLASSVESVSGGVQIAKALRQGLQSAAAGVLKQASNALAGRS</sequence>
<protein>
    <submittedName>
        <fullName evidence="1">Uncharacterized protein</fullName>
    </submittedName>
</protein>
<dbReference type="EMBL" id="MU273486">
    <property type="protein sequence ID" value="KAI0035303.1"/>
    <property type="molecule type" value="Genomic_DNA"/>
</dbReference>
<comment type="caution">
    <text evidence="1">The sequence shown here is derived from an EMBL/GenBank/DDBJ whole genome shotgun (WGS) entry which is preliminary data.</text>
</comment>
<dbReference type="Proteomes" id="UP000814128">
    <property type="component" value="Unassembled WGS sequence"/>
</dbReference>
<reference evidence="1" key="2">
    <citation type="journal article" date="2022" name="New Phytol.">
        <title>Evolutionary transition to the ectomycorrhizal habit in the genomes of a hyperdiverse lineage of mushroom-forming fungi.</title>
        <authorList>
            <person name="Looney B."/>
            <person name="Miyauchi S."/>
            <person name="Morin E."/>
            <person name="Drula E."/>
            <person name="Courty P.E."/>
            <person name="Kohler A."/>
            <person name="Kuo A."/>
            <person name="LaButti K."/>
            <person name="Pangilinan J."/>
            <person name="Lipzen A."/>
            <person name="Riley R."/>
            <person name="Andreopoulos W."/>
            <person name="He G."/>
            <person name="Johnson J."/>
            <person name="Nolan M."/>
            <person name="Tritt A."/>
            <person name="Barry K.W."/>
            <person name="Grigoriev I.V."/>
            <person name="Nagy L.G."/>
            <person name="Hibbett D."/>
            <person name="Henrissat B."/>
            <person name="Matheny P.B."/>
            <person name="Labbe J."/>
            <person name="Martin F.M."/>
        </authorList>
    </citation>
    <scope>NUCLEOTIDE SEQUENCE</scope>
    <source>
        <strain evidence="1">EC-137</strain>
    </source>
</reference>
<evidence type="ECO:0000313" key="2">
    <source>
        <dbReference type="Proteomes" id="UP000814128"/>
    </source>
</evidence>